<name>A0A0G0HWE8_9BACT</name>
<dbReference type="Gene3D" id="3.40.50.2000">
    <property type="entry name" value="Glycogen Phosphorylase B"/>
    <property type="match status" value="2"/>
</dbReference>
<dbReference type="InterPro" id="IPR001296">
    <property type="entry name" value="Glyco_trans_1"/>
</dbReference>
<protein>
    <submittedName>
        <fullName evidence="4">Glycosyl transferase, group 1</fullName>
    </submittedName>
</protein>
<evidence type="ECO:0000313" key="4">
    <source>
        <dbReference type="EMBL" id="KKQ46587.1"/>
    </source>
</evidence>
<proteinExistence type="predicted"/>
<dbReference type="Pfam" id="PF13439">
    <property type="entry name" value="Glyco_transf_4"/>
    <property type="match status" value="1"/>
</dbReference>
<evidence type="ECO:0000259" key="3">
    <source>
        <dbReference type="Pfam" id="PF13439"/>
    </source>
</evidence>
<dbReference type="SUPFAM" id="SSF53756">
    <property type="entry name" value="UDP-Glycosyltransferase/glycogen phosphorylase"/>
    <property type="match status" value="1"/>
</dbReference>
<dbReference type="InterPro" id="IPR028098">
    <property type="entry name" value="Glyco_trans_4-like_N"/>
</dbReference>
<dbReference type="Proteomes" id="UP000034366">
    <property type="component" value="Unassembled WGS sequence"/>
</dbReference>
<evidence type="ECO:0000259" key="2">
    <source>
        <dbReference type="Pfam" id="PF00534"/>
    </source>
</evidence>
<feature type="domain" description="Glycosyltransferase subfamily 4-like N-terminal" evidence="3">
    <location>
        <begin position="53"/>
        <end position="148"/>
    </location>
</feature>
<dbReference type="PANTHER" id="PTHR46401">
    <property type="entry name" value="GLYCOSYLTRANSFERASE WBBK-RELATED"/>
    <property type="match status" value="1"/>
</dbReference>
<organism evidence="4 5">
    <name type="scientific">Candidatus Woesebacteria bacterium GW2011_GWD1_38_10</name>
    <dbReference type="NCBI Taxonomy" id="1618592"/>
    <lineage>
        <taxon>Bacteria</taxon>
        <taxon>Candidatus Woeseibacteriota</taxon>
    </lineage>
</organism>
<dbReference type="EMBL" id="LBTW01000075">
    <property type="protein sequence ID" value="KKQ46587.1"/>
    <property type="molecule type" value="Genomic_DNA"/>
</dbReference>
<dbReference type="Pfam" id="PF00534">
    <property type="entry name" value="Glycos_transf_1"/>
    <property type="match status" value="1"/>
</dbReference>
<comment type="caution">
    <text evidence="4">The sequence shown here is derived from an EMBL/GenBank/DDBJ whole genome shotgun (WGS) entry which is preliminary data.</text>
</comment>
<dbReference type="CDD" id="cd03809">
    <property type="entry name" value="GT4_MtfB-like"/>
    <property type="match status" value="1"/>
</dbReference>
<dbReference type="GO" id="GO:0016757">
    <property type="term" value="F:glycosyltransferase activity"/>
    <property type="evidence" value="ECO:0007669"/>
    <property type="project" value="InterPro"/>
</dbReference>
<gene>
    <name evidence="4" type="ORF">US67_C0075G0003</name>
</gene>
<evidence type="ECO:0000256" key="1">
    <source>
        <dbReference type="ARBA" id="ARBA00022679"/>
    </source>
</evidence>
<dbReference type="PANTHER" id="PTHR46401:SF2">
    <property type="entry name" value="GLYCOSYLTRANSFERASE WBBK-RELATED"/>
    <property type="match status" value="1"/>
</dbReference>
<sequence>MKVAIDSGPLKSGHSFRGVGVSTKGLIESLLKYNTGKDIRIDAVDFNSSDLSGYDILHYTSFNPYFLSYPRIGSVKAKTVVHIHDLIPLIYQDHYQAGIKGLVRYQYNKYLLKKADAIITVSETSKKDIIRFLSIDPEKVKVVYWACDQSFKNVSKHEDLTDLQKLYKLPHKFVLYVGDVNYNKNISTLIKACKIARIHLVIVGKQAANIDGLTETWKNLSGPRDLIRSILGISHPELKHFKELSNLIKNNNVITVGYVPKEDLPGIYSLASVYCQPSYYEGFGLPVLEAFFCETPVVISKTQALKEIANGAALIADPNSPQDFADKILSLSNYSTQKLHLIRAGRSRAKEFSWEETAEKTMDVYKRVTST</sequence>
<dbReference type="AlphaFoldDB" id="A0A0G0HWE8"/>
<keyword evidence="1 4" id="KW-0808">Transferase</keyword>
<feature type="domain" description="Glycosyl transferase family 1" evidence="2">
    <location>
        <begin position="171"/>
        <end position="347"/>
    </location>
</feature>
<evidence type="ECO:0000313" key="5">
    <source>
        <dbReference type="Proteomes" id="UP000034366"/>
    </source>
</evidence>
<reference evidence="4 5" key="1">
    <citation type="journal article" date="2015" name="Nature">
        <title>rRNA introns, odd ribosomes, and small enigmatic genomes across a large radiation of phyla.</title>
        <authorList>
            <person name="Brown C.T."/>
            <person name="Hug L.A."/>
            <person name="Thomas B.C."/>
            <person name="Sharon I."/>
            <person name="Castelle C.J."/>
            <person name="Singh A."/>
            <person name="Wilkins M.J."/>
            <person name="Williams K.H."/>
            <person name="Banfield J.F."/>
        </authorList>
    </citation>
    <scope>NUCLEOTIDE SEQUENCE [LARGE SCALE GENOMIC DNA]</scope>
</reference>
<accession>A0A0G0HWE8</accession>